<gene>
    <name evidence="1" type="ORF">F4821DRAFT_240256</name>
</gene>
<protein>
    <submittedName>
        <fullName evidence="1">Uncharacterized protein</fullName>
    </submittedName>
</protein>
<evidence type="ECO:0000313" key="1">
    <source>
        <dbReference type="EMBL" id="KAI6085661.1"/>
    </source>
</evidence>
<proteinExistence type="predicted"/>
<organism evidence="1 2">
    <name type="scientific">Hypoxylon rubiginosum</name>
    <dbReference type="NCBI Taxonomy" id="110542"/>
    <lineage>
        <taxon>Eukaryota</taxon>
        <taxon>Fungi</taxon>
        <taxon>Dikarya</taxon>
        <taxon>Ascomycota</taxon>
        <taxon>Pezizomycotina</taxon>
        <taxon>Sordariomycetes</taxon>
        <taxon>Xylariomycetidae</taxon>
        <taxon>Xylariales</taxon>
        <taxon>Hypoxylaceae</taxon>
        <taxon>Hypoxylon</taxon>
    </lineage>
</organism>
<dbReference type="EMBL" id="MU394323">
    <property type="protein sequence ID" value="KAI6085661.1"/>
    <property type="molecule type" value="Genomic_DNA"/>
</dbReference>
<dbReference type="Proteomes" id="UP001497680">
    <property type="component" value="Unassembled WGS sequence"/>
</dbReference>
<accession>A0ACC0CZ01</accession>
<reference evidence="1 2" key="1">
    <citation type="journal article" date="2022" name="New Phytol.">
        <title>Ecological generalism drives hyperdiversity of secondary metabolite gene clusters in xylarialean endophytes.</title>
        <authorList>
            <person name="Franco M.E.E."/>
            <person name="Wisecaver J.H."/>
            <person name="Arnold A.E."/>
            <person name="Ju Y.M."/>
            <person name="Slot J.C."/>
            <person name="Ahrendt S."/>
            <person name="Moore L.P."/>
            <person name="Eastman K.E."/>
            <person name="Scott K."/>
            <person name="Konkel Z."/>
            <person name="Mondo S.J."/>
            <person name="Kuo A."/>
            <person name="Hayes R.D."/>
            <person name="Haridas S."/>
            <person name="Andreopoulos B."/>
            <person name="Riley R."/>
            <person name="LaButti K."/>
            <person name="Pangilinan J."/>
            <person name="Lipzen A."/>
            <person name="Amirebrahimi M."/>
            <person name="Yan J."/>
            <person name="Adam C."/>
            <person name="Keymanesh K."/>
            <person name="Ng V."/>
            <person name="Louie K."/>
            <person name="Northen T."/>
            <person name="Drula E."/>
            <person name="Henrissat B."/>
            <person name="Hsieh H.M."/>
            <person name="Youens-Clark K."/>
            <person name="Lutzoni F."/>
            <person name="Miadlikowska J."/>
            <person name="Eastwood D.C."/>
            <person name="Hamelin R.C."/>
            <person name="Grigoriev I.V."/>
            <person name="U'Ren J.M."/>
        </authorList>
    </citation>
    <scope>NUCLEOTIDE SEQUENCE [LARGE SCALE GENOMIC DNA]</scope>
    <source>
        <strain evidence="1 2">ER1909</strain>
    </source>
</reference>
<evidence type="ECO:0000313" key="2">
    <source>
        <dbReference type="Proteomes" id="UP001497680"/>
    </source>
</evidence>
<comment type="caution">
    <text evidence="1">The sequence shown here is derived from an EMBL/GenBank/DDBJ whole genome shotgun (WGS) entry which is preliminary data.</text>
</comment>
<sequence>MGWLGVALGLAAIAVPGLIAGAALGCIGFGVAGIVKGSAAAGLHSAIGIVSTPGIFPTLQSAAMGGYGAAIVNGVIQVVGGLVALVSALFT</sequence>
<name>A0ACC0CZ01_9PEZI</name>
<keyword evidence="2" id="KW-1185">Reference proteome</keyword>